<keyword evidence="1" id="KW-0472">Membrane</keyword>
<accession>A0A402A2P5</accession>
<sequence>MSLPAIWDSGRNQHSETCDVIVTDQRVLGYYYRNFPRERLFLDSIPLAGITSVTFREKEFSPVFRELLIANAERRVYIRAPKQKAQQLYATIRSAIESYTSHTVPPSPSSHKIEAEDAGQSQTLVPPVYQRQTLRQQFENSPLAISILFTGGLFLEVLGAIVLATTRSAPTGLPLIFAGLVAVTVAFLLRRQKN</sequence>
<comment type="caution">
    <text evidence="2">The sequence shown here is derived from an EMBL/GenBank/DDBJ whole genome shotgun (WGS) entry which is preliminary data.</text>
</comment>
<reference evidence="3" key="1">
    <citation type="submission" date="2018-12" db="EMBL/GenBank/DDBJ databases">
        <title>Tengunoibacter tsumagoiensis gen. nov., sp. nov., Dictyobacter kobayashii sp. nov., D. alpinus sp. nov., and D. joshuensis sp. nov. and description of Dictyobacteraceae fam. nov. within the order Ktedonobacterales isolated from Tengu-no-mugimeshi.</title>
        <authorList>
            <person name="Wang C.M."/>
            <person name="Zheng Y."/>
            <person name="Sakai Y."/>
            <person name="Toyoda A."/>
            <person name="Minakuchi Y."/>
            <person name="Abe K."/>
            <person name="Yokota A."/>
            <person name="Yabe S."/>
        </authorList>
    </citation>
    <scope>NUCLEOTIDE SEQUENCE [LARGE SCALE GENOMIC DNA]</scope>
    <source>
        <strain evidence="3">Uno3</strain>
    </source>
</reference>
<gene>
    <name evidence="2" type="ORF">KTT_32760</name>
</gene>
<evidence type="ECO:0000313" key="2">
    <source>
        <dbReference type="EMBL" id="GCE13417.1"/>
    </source>
</evidence>
<organism evidence="2 3">
    <name type="scientific">Tengunoibacter tsumagoiensis</name>
    <dbReference type="NCBI Taxonomy" id="2014871"/>
    <lineage>
        <taxon>Bacteria</taxon>
        <taxon>Bacillati</taxon>
        <taxon>Chloroflexota</taxon>
        <taxon>Ktedonobacteria</taxon>
        <taxon>Ktedonobacterales</taxon>
        <taxon>Dictyobacteraceae</taxon>
        <taxon>Tengunoibacter</taxon>
    </lineage>
</organism>
<evidence type="ECO:0000313" key="3">
    <source>
        <dbReference type="Proteomes" id="UP000287352"/>
    </source>
</evidence>
<feature type="transmembrane region" description="Helical" evidence="1">
    <location>
        <begin position="143"/>
        <end position="165"/>
    </location>
</feature>
<keyword evidence="1" id="KW-1133">Transmembrane helix</keyword>
<name>A0A402A2P5_9CHLR</name>
<keyword evidence="3" id="KW-1185">Reference proteome</keyword>
<dbReference type="Proteomes" id="UP000287352">
    <property type="component" value="Unassembled WGS sequence"/>
</dbReference>
<keyword evidence="1" id="KW-0812">Transmembrane</keyword>
<evidence type="ECO:0000256" key="1">
    <source>
        <dbReference type="SAM" id="Phobius"/>
    </source>
</evidence>
<proteinExistence type="predicted"/>
<protein>
    <submittedName>
        <fullName evidence="2">Uncharacterized protein</fullName>
    </submittedName>
</protein>
<feature type="transmembrane region" description="Helical" evidence="1">
    <location>
        <begin position="171"/>
        <end position="189"/>
    </location>
</feature>
<dbReference type="EMBL" id="BIFR01000001">
    <property type="protein sequence ID" value="GCE13417.1"/>
    <property type="molecule type" value="Genomic_DNA"/>
</dbReference>
<dbReference type="AlphaFoldDB" id="A0A402A2P5"/>